<evidence type="ECO:0000256" key="1">
    <source>
        <dbReference type="ARBA" id="ARBA00004752"/>
    </source>
</evidence>
<evidence type="ECO:0000256" key="8">
    <source>
        <dbReference type="SAM" id="MobiDB-lite"/>
    </source>
</evidence>
<protein>
    <recommendedName>
        <fullName evidence="10">L,D-TPase catalytic domain-containing protein</fullName>
    </recommendedName>
</protein>
<dbReference type="EMBL" id="LMWY01000052">
    <property type="protein sequence ID" value="KUN93997.1"/>
    <property type="molecule type" value="Genomic_DNA"/>
</dbReference>
<keyword evidence="4 7" id="KW-0573">Peptidoglycan synthesis</keyword>
<evidence type="ECO:0000256" key="9">
    <source>
        <dbReference type="SAM" id="SignalP"/>
    </source>
</evidence>
<feature type="region of interest" description="Disordered" evidence="8">
    <location>
        <begin position="34"/>
        <end position="55"/>
    </location>
</feature>
<dbReference type="PROSITE" id="PS52029">
    <property type="entry name" value="LD_TPASE"/>
    <property type="match status" value="1"/>
</dbReference>
<feature type="chain" id="PRO_5038697040" description="L,D-TPase catalytic domain-containing protein" evidence="9">
    <location>
        <begin position="35"/>
        <end position="406"/>
    </location>
</feature>
<dbReference type="InterPro" id="IPR005490">
    <property type="entry name" value="LD_TPept_cat_dom"/>
</dbReference>
<dbReference type="GO" id="GO:0005576">
    <property type="term" value="C:extracellular region"/>
    <property type="evidence" value="ECO:0007669"/>
    <property type="project" value="TreeGrafter"/>
</dbReference>
<evidence type="ECO:0000259" key="10">
    <source>
        <dbReference type="PROSITE" id="PS52029"/>
    </source>
</evidence>
<evidence type="ECO:0000256" key="4">
    <source>
        <dbReference type="ARBA" id="ARBA00022984"/>
    </source>
</evidence>
<evidence type="ECO:0000256" key="7">
    <source>
        <dbReference type="PROSITE-ProRule" id="PRU01373"/>
    </source>
</evidence>
<evidence type="ECO:0000313" key="12">
    <source>
        <dbReference type="Proteomes" id="UP000053429"/>
    </source>
</evidence>
<evidence type="ECO:0000256" key="3">
    <source>
        <dbReference type="ARBA" id="ARBA00022960"/>
    </source>
</evidence>
<dbReference type="PANTHER" id="PTHR30582:SF2">
    <property type="entry name" value="L,D-TRANSPEPTIDASE YCIB-RELATED"/>
    <property type="match status" value="1"/>
</dbReference>
<dbReference type="InterPro" id="IPR041280">
    <property type="entry name" value="Big_10"/>
</dbReference>
<name>A0A101TKG2_9ACTN</name>
<dbReference type="Proteomes" id="UP000053429">
    <property type="component" value="Unassembled WGS sequence"/>
</dbReference>
<accession>A0A101TKG2</accession>
<comment type="pathway">
    <text evidence="1 7">Cell wall biogenesis; peptidoglycan biosynthesis.</text>
</comment>
<sequence length="406" mass="43446">MSRIRVLPRSRVPAPARVRAAVVAALLLPLAACSSSGSPGTPDAEGKPKADDRPVTVTVTPAGERVPAGKPVKVTASGGRLTSVTVTDGEGHRLAGKVAADGRSWVSDRKAVPGAAYAVTAATRSEGGTAKSTRASFTTAPAAKVNKVDWRPGTGSTVGVAQPISLVFDNPVRNRAEVEKQLRISTSDDTEGSWGWIRDWSGRDRVDWRPREYWKPGTEVTLNATLNGTDSGPAGGWFVRDYATTFTVGARQIVKVDLDRHRLTLERDGETVRRIPVSGGTPGGDKRSWRGTAVLMAKEGTINMNSETVGLGDAYDKMVDYSMRLTWSGMYAHAAPWNARWFGNANRSSGCIGMSDANAAWFYGQVRPGDPFEITGEDTKGVVDPGNGFGAWNLSWSEWGEKSALR</sequence>
<feature type="domain" description="L,D-TPase catalytic" evidence="10">
    <location>
        <begin position="252"/>
        <end position="375"/>
    </location>
</feature>
<keyword evidence="2" id="KW-0808">Transferase</keyword>
<dbReference type="Pfam" id="PF03734">
    <property type="entry name" value="YkuD"/>
    <property type="match status" value="1"/>
</dbReference>
<dbReference type="Gene3D" id="2.60.40.3710">
    <property type="match status" value="1"/>
</dbReference>
<dbReference type="GO" id="GO:0071555">
    <property type="term" value="P:cell wall organization"/>
    <property type="evidence" value="ECO:0007669"/>
    <property type="project" value="UniProtKB-UniRule"/>
</dbReference>
<feature type="compositionally biased region" description="Basic and acidic residues" evidence="8">
    <location>
        <begin position="44"/>
        <end position="54"/>
    </location>
</feature>
<dbReference type="STRING" id="661399.AQJ67_37120"/>
<dbReference type="AlphaFoldDB" id="A0A101TKG2"/>
<feature type="active site" description="Nucleophile" evidence="7">
    <location>
        <position position="351"/>
    </location>
</feature>
<dbReference type="Gene3D" id="2.60.40.3780">
    <property type="match status" value="1"/>
</dbReference>
<gene>
    <name evidence="11" type="ORF">AQJ67_37120</name>
</gene>
<proteinExistence type="predicted"/>
<dbReference type="InterPro" id="IPR038063">
    <property type="entry name" value="Transpep_catalytic_dom"/>
</dbReference>
<keyword evidence="9" id="KW-0732">Signal</keyword>
<reference evidence="11 12" key="1">
    <citation type="submission" date="2015-10" db="EMBL/GenBank/DDBJ databases">
        <title>Draft genome sequence of Streptomyces caeruleatus NRRL B-24802, type strain for the species Streptomyces caeruleatus.</title>
        <authorList>
            <person name="Ruckert C."/>
            <person name="Winkler A."/>
            <person name="Kalinowski J."/>
            <person name="Kampfer P."/>
            <person name="Glaeser S."/>
        </authorList>
    </citation>
    <scope>NUCLEOTIDE SEQUENCE [LARGE SCALE GENOMIC DNA]</scope>
    <source>
        <strain evidence="11 12">NRRL B-24802</strain>
    </source>
</reference>
<keyword evidence="6 7" id="KW-0961">Cell wall biogenesis/degradation</keyword>
<evidence type="ECO:0000313" key="11">
    <source>
        <dbReference type="EMBL" id="KUN93997.1"/>
    </source>
</evidence>
<evidence type="ECO:0000256" key="5">
    <source>
        <dbReference type="ARBA" id="ARBA00023315"/>
    </source>
</evidence>
<dbReference type="UniPathway" id="UPA00219"/>
<dbReference type="InterPro" id="IPR050979">
    <property type="entry name" value="LD-transpeptidase"/>
</dbReference>
<keyword evidence="5" id="KW-0012">Acyltransferase</keyword>
<dbReference type="CDD" id="cd13432">
    <property type="entry name" value="LDT_IgD_like_2"/>
    <property type="match status" value="1"/>
</dbReference>
<dbReference type="CDD" id="cd16913">
    <property type="entry name" value="YkuD_like"/>
    <property type="match status" value="1"/>
</dbReference>
<organism evidence="11 12">
    <name type="scientific">Streptomyces caeruleatus</name>
    <dbReference type="NCBI Taxonomy" id="661399"/>
    <lineage>
        <taxon>Bacteria</taxon>
        <taxon>Bacillati</taxon>
        <taxon>Actinomycetota</taxon>
        <taxon>Actinomycetes</taxon>
        <taxon>Kitasatosporales</taxon>
        <taxon>Streptomycetaceae</taxon>
        <taxon>Streptomyces</taxon>
    </lineage>
</organism>
<dbReference type="OrthoDB" id="5242354at2"/>
<evidence type="ECO:0000256" key="6">
    <source>
        <dbReference type="ARBA" id="ARBA00023316"/>
    </source>
</evidence>
<evidence type="ECO:0000256" key="2">
    <source>
        <dbReference type="ARBA" id="ARBA00022679"/>
    </source>
</evidence>
<comment type="caution">
    <text evidence="11">The sequence shown here is derived from an EMBL/GenBank/DDBJ whole genome shotgun (WGS) entry which is preliminary data.</text>
</comment>
<dbReference type="SUPFAM" id="SSF141523">
    <property type="entry name" value="L,D-transpeptidase catalytic domain-like"/>
    <property type="match status" value="1"/>
</dbReference>
<dbReference type="GO" id="GO:0071972">
    <property type="term" value="F:peptidoglycan L,D-transpeptidase activity"/>
    <property type="evidence" value="ECO:0007669"/>
    <property type="project" value="TreeGrafter"/>
</dbReference>
<dbReference type="GO" id="GO:0008360">
    <property type="term" value="P:regulation of cell shape"/>
    <property type="evidence" value="ECO:0007669"/>
    <property type="project" value="UniProtKB-UniRule"/>
</dbReference>
<keyword evidence="3 7" id="KW-0133">Cell shape</keyword>
<feature type="signal peptide" evidence="9">
    <location>
        <begin position="1"/>
        <end position="34"/>
    </location>
</feature>
<dbReference type="GO" id="GO:0018104">
    <property type="term" value="P:peptidoglycan-protein cross-linking"/>
    <property type="evidence" value="ECO:0007669"/>
    <property type="project" value="TreeGrafter"/>
</dbReference>
<dbReference type="Gene3D" id="2.40.440.10">
    <property type="entry name" value="L,D-transpeptidase catalytic domain-like"/>
    <property type="match status" value="1"/>
</dbReference>
<keyword evidence="12" id="KW-1185">Reference proteome</keyword>
<feature type="active site" description="Proton donor/acceptor" evidence="7">
    <location>
        <position position="333"/>
    </location>
</feature>
<dbReference type="Pfam" id="PF17964">
    <property type="entry name" value="Big_10"/>
    <property type="match status" value="1"/>
</dbReference>
<dbReference type="PANTHER" id="PTHR30582">
    <property type="entry name" value="L,D-TRANSPEPTIDASE"/>
    <property type="match status" value="1"/>
</dbReference>
<dbReference type="GO" id="GO:0016746">
    <property type="term" value="F:acyltransferase activity"/>
    <property type="evidence" value="ECO:0007669"/>
    <property type="project" value="UniProtKB-KW"/>
</dbReference>